<dbReference type="InterPro" id="IPR007560">
    <property type="entry name" value="Restrct_endonuc_IV_Mrr"/>
</dbReference>
<reference evidence="2 3" key="1">
    <citation type="submission" date="2018-06" db="EMBL/GenBank/DDBJ databases">
        <authorList>
            <person name="Zhirakovskaya E."/>
        </authorList>
    </citation>
    <scope>NUCLEOTIDE SEQUENCE [LARGE SCALE GENOMIC DNA]</scope>
    <source>
        <strain evidence="2 3">LY3</strain>
    </source>
</reference>
<feature type="domain" description="Restriction endonuclease type IV Mrr" evidence="1">
    <location>
        <begin position="9"/>
        <end position="111"/>
    </location>
</feature>
<accession>A0A327N9I7</accession>
<proteinExistence type="predicted"/>
<dbReference type="GO" id="GO:0003677">
    <property type="term" value="F:DNA binding"/>
    <property type="evidence" value="ECO:0007669"/>
    <property type="project" value="InterPro"/>
</dbReference>
<evidence type="ECO:0000313" key="2">
    <source>
        <dbReference type="EMBL" id="RAI71930.1"/>
    </source>
</evidence>
<dbReference type="Proteomes" id="UP000249493">
    <property type="component" value="Unassembled WGS sequence"/>
</dbReference>
<dbReference type="GO" id="GO:0004519">
    <property type="term" value="F:endonuclease activity"/>
    <property type="evidence" value="ECO:0007669"/>
    <property type="project" value="InterPro"/>
</dbReference>
<evidence type="ECO:0000313" key="3">
    <source>
        <dbReference type="Proteomes" id="UP000249493"/>
    </source>
</evidence>
<dbReference type="Pfam" id="PF04471">
    <property type="entry name" value="Mrr_cat"/>
    <property type="match status" value="1"/>
</dbReference>
<name>A0A327N9I7_PSEFL</name>
<dbReference type="AlphaFoldDB" id="A0A327N9I7"/>
<dbReference type="GO" id="GO:0009307">
    <property type="term" value="P:DNA restriction-modification system"/>
    <property type="evidence" value="ECO:0007669"/>
    <property type="project" value="InterPro"/>
</dbReference>
<dbReference type="SUPFAM" id="SSF52980">
    <property type="entry name" value="Restriction endonuclease-like"/>
    <property type="match status" value="1"/>
</dbReference>
<gene>
    <name evidence="2" type="ORF">DOZ80_08855</name>
</gene>
<dbReference type="InterPro" id="IPR011335">
    <property type="entry name" value="Restrct_endonuc-II-like"/>
</dbReference>
<evidence type="ECO:0000259" key="1">
    <source>
        <dbReference type="Pfam" id="PF04471"/>
    </source>
</evidence>
<dbReference type="RefSeq" id="WP_111281940.1">
    <property type="nucleotide sequence ID" value="NZ_QLIN01000002.1"/>
</dbReference>
<sequence length="278" mass="31725">MIDDPFPEDWRDLQSGVQRIFRNVGLSADVEVDLETPRGSVNVDVMAVDVRSVDKVRYIVECKNWGSAIPQSVVHSFTTVMHETGANIGFIISKHGLQQGAKRYTHNTNIIGMTYLEFQQRYFEAWWRRYFCPLVGDAADNPLQYTEPCNSLRDRAYENLSPQDQEKFDRLRNKSSASLIALSMFNYMAMAPVLQTGTLLDVPTDLDEFKARVLAVITPHIEWHCHTFRGLLEIILDYLRDVEADFDAIFGGPIFEPRDSISGVTFDGPPLEDGIYHR</sequence>
<organism evidence="2 3">
    <name type="scientific">Pseudomonas fluorescens</name>
    <dbReference type="NCBI Taxonomy" id="294"/>
    <lineage>
        <taxon>Bacteria</taxon>
        <taxon>Pseudomonadati</taxon>
        <taxon>Pseudomonadota</taxon>
        <taxon>Gammaproteobacteria</taxon>
        <taxon>Pseudomonadales</taxon>
        <taxon>Pseudomonadaceae</taxon>
        <taxon>Pseudomonas</taxon>
    </lineage>
</organism>
<dbReference type="EMBL" id="QLIN01000002">
    <property type="protein sequence ID" value="RAI71930.1"/>
    <property type="molecule type" value="Genomic_DNA"/>
</dbReference>
<comment type="caution">
    <text evidence="2">The sequence shown here is derived from an EMBL/GenBank/DDBJ whole genome shotgun (WGS) entry which is preliminary data.</text>
</comment>
<protein>
    <recommendedName>
        <fullName evidence="1">Restriction endonuclease type IV Mrr domain-containing protein</fullName>
    </recommendedName>
</protein>